<gene>
    <name evidence="1" type="ORF">SDC9_170266</name>
</gene>
<protein>
    <submittedName>
        <fullName evidence="1">Uncharacterized protein</fullName>
    </submittedName>
</protein>
<sequence>MKLIKSAVKSTRLLYERVKKSMVNTDNYAYNSTLIGGIQGFFKLYDAEYSAHEINITADYPVCIYPVRYEGIEFIREYLKNVWCENKFCNSFSNNDIQRVLSFHAIDYNDKVKNMVFNIYEVVLSQAIACAIANEDILSLKISDEGKKTVNKLLAQAENGVYECNVVPYAEQVLKVIKADKEVKAYTLSLCNSIIKTILFISEI</sequence>
<organism evidence="1">
    <name type="scientific">bioreactor metagenome</name>
    <dbReference type="NCBI Taxonomy" id="1076179"/>
    <lineage>
        <taxon>unclassified sequences</taxon>
        <taxon>metagenomes</taxon>
        <taxon>ecological metagenomes</taxon>
    </lineage>
</organism>
<dbReference type="AlphaFoldDB" id="A0A645G7L1"/>
<accession>A0A645G7L1</accession>
<dbReference type="EMBL" id="VSSQ01071224">
    <property type="protein sequence ID" value="MPN22881.1"/>
    <property type="molecule type" value="Genomic_DNA"/>
</dbReference>
<evidence type="ECO:0000313" key="1">
    <source>
        <dbReference type="EMBL" id="MPN22881.1"/>
    </source>
</evidence>
<name>A0A645G7L1_9ZZZZ</name>
<dbReference type="Pfam" id="PF19677">
    <property type="entry name" value="DUF6179"/>
    <property type="match status" value="1"/>
</dbReference>
<dbReference type="InterPro" id="IPR045751">
    <property type="entry name" value="DUF6179"/>
</dbReference>
<reference evidence="1" key="1">
    <citation type="submission" date="2019-08" db="EMBL/GenBank/DDBJ databases">
        <authorList>
            <person name="Kucharzyk K."/>
            <person name="Murdoch R.W."/>
            <person name="Higgins S."/>
            <person name="Loffler F."/>
        </authorList>
    </citation>
    <scope>NUCLEOTIDE SEQUENCE</scope>
</reference>
<comment type="caution">
    <text evidence="1">The sequence shown here is derived from an EMBL/GenBank/DDBJ whole genome shotgun (WGS) entry which is preliminary data.</text>
</comment>
<proteinExistence type="predicted"/>